<dbReference type="AlphaFoldDB" id="A0AA44II28"/>
<dbReference type="EMBL" id="JABAFD010000008">
    <property type="protein sequence ID" value="NME10436.1"/>
    <property type="molecule type" value="Genomic_DNA"/>
</dbReference>
<comment type="caution">
    <text evidence="1">The sequence shown here is derived from an EMBL/GenBank/DDBJ whole genome shotgun (WGS) entry which is preliminary data.</text>
</comment>
<gene>
    <name evidence="1" type="ORF">HF875_12950</name>
</gene>
<dbReference type="RefSeq" id="WP_168932484.1">
    <property type="nucleotide sequence ID" value="NZ_JABAFD010000008.1"/>
</dbReference>
<proteinExistence type="predicted"/>
<name>A0AA44II28_PARBF</name>
<evidence type="ECO:0000313" key="1">
    <source>
        <dbReference type="EMBL" id="NME10436.1"/>
    </source>
</evidence>
<accession>A0AA44II28</accession>
<sequence>MTKDEFNKLGIDKQIDYLNTNLIEGISLTILCKNIGIARSTVAGRALKQGYIFNKEINQYVLNNKIDTGRSYSKLTVSNPLTYENKMTSEIDKPNFSNNDLNSLNQTISTSTANHNGLILNSSDSDNLGYLLKNIDILKEFIESNKNKSSNNEVSSLEDIVNDIYKFKQEKRNYKVKSLRIDETILSEFESIASELSSKGINQQEFLNYILESYIGFYKNFKL</sequence>
<dbReference type="Proteomes" id="UP000573963">
    <property type="component" value="Unassembled WGS sequence"/>
</dbReference>
<evidence type="ECO:0000313" key="2">
    <source>
        <dbReference type="Proteomes" id="UP000573963"/>
    </source>
</evidence>
<protein>
    <submittedName>
        <fullName evidence="1">Uncharacterized protein</fullName>
    </submittedName>
</protein>
<organism evidence="1 2">
    <name type="scientific">Paraclostridium bifermentans</name>
    <name type="common">Clostridium bifermentans</name>
    <dbReference type="NCBI Taxonomy" id="1490"/>
    <lineage>
        <taxon>Bacteria</taxon>
        <taxon>Bacillati</taxon>
        <taxon>Bacillota</taxon>
        <taxon>Clostridia</taxon>
        <taxon>Peptostreptococcales</taxon>
        <taxon>Peptostreptococcaceae</taxon>
        <taxon>Paraclostridium</taxon>
    </lineage>
</organism>
<reference evidence="1 2" key="1">
    <citation type="submission" date="2020-04" db="EMBL/GenBank/DDBJ databases">
        <authorList>
            <person name="Hitch T.C.A."/>
            <person name="Wylensek D."/>
            <person name="Clavel T."/>
        </authorList>
    </citation>
    <scope>NUCLEOTIDE SEQUENCE [LARGE SCALE GENOMIC DNA]</scope>
    <source>
        <strain evidence="1 2">Med78_4-601-WT-2</strain>
    </source>
</reference>